<accession>A0ABX8GD05</accession>
<gene>
    <name evidence="2" type="ORF">KKI46_06370</name>
</gene>
<dbReference type="RefSeq" id="WP_047396064.1">
    <property type="nucleotide sequence ID" value="NZ_CP075897.1"/>
</dbReference>
<evidence type="ECO:0000256" key="1">
    <source>
        <dbReference type="SAM" id="Phobius"/>
    </source>
</evidence>
<protein>
    <submittedName>
        <fullName evidence="2">Uncharacterized protein</fullName>
    </submittedName>
</protein>
<evidence type="ECO:0000313" key="3">
    <source>
        <dbReference type="Proteomes" id="UP000679498"/>
    </source>
</evidence>
<keyword evidence="1" id="KW-0472">Membrane</keyword>
<feature type="transmembrane region" description="Helical" evidence="1">
    <location>
        <begin position="7"/>
        <end position="28"/>
    </location>
</feature>
<feature type="transmembrane region" description="Helical" evidence="1">
    <location>
        <begin position="48"/>
        <end position="66"/>
    </location>
</feature>
<keyword evidence="1" id="KW-1133">Transmembrane helix</keyword>
<organism evidence="2 3">
    <name type="scientific">Exiguobacterium acetylicum</name>
    <name type="common">Brevibacterium acetylicum</name>
    <dbReference type="NCBI Taxonomy" id="41170"/>
    <lineage>
        <taxon>Bacteria</taxon>
        <taxon>Bacillati</taxon>
        <taxon>Bacillota</taxon>
        <taxon>Bacilli</taxon>
        <taxon>Bacillales</taxon>
        <taxon>Bacillales Family XII. Incertae Sedis</taxon>
        <taxon>Exiguobacterium</taxon>
    </lineage>
</organism>
<proteinExistence type="predicted"/>
<dbReference type="EMBL" id="CP075897">
    <property type="protein sequence ID" value="QWB31274.1"/>
    <property type="molecule type" value="Genomic_DNA"/>
</dbReference>
<sequence>MRKMGFCFVLVALTKLWLSIYLAEFLFLRELEVYKSVGGDAIDMIPSLTWWIILLECIIGITLIVTDGKRKLKQTVDKK</sequence>
<keyword evidence="3" id="KW-1185">Reference proteome</keyword>
<name>A0ABX8GD05_EXIAC</name>
<keyword evidence="1" id="KW-0812">Transmembrane</keyword>
<evidence type="ECO:0000313" key="2">
    <source>
        <dbReference type="EMBL" id="QWB31274.1"/>
    </source>
</evidence>
<dbReference type="GeneID" id="88811292"/>
<dbReference type="Proteomes" id="UP000679498">
    <property type="component" value="Chromosome"/>
</dbReference>
<reference evidence="2 3" key="1">
    <citation type="submission" date="2021-05" db="EMBL/GenBank/DDBJ databases">
        <title>Biocontrol using Exiguobacterium acetylicum SI17 against litchi downy blight caused by Peronophythora litchii.</title>
        <authorList>
            <person name="Zheng L."/>
        </authorList>
    </citation>
    <scope>NUCLEOTIDE SEQUENCE [LARGE SCALE GENOMIC DNA]</scope>
    <source>
        <strain evidence="2 3">SI17</strain>
    </source>
</reference>